<evidence type="ECO:0000313" key="2">
    <source>
        <dbReference type="Proteomes" id="UP000184275"/>
    </source>
</evidence>
<reference evidence="2" key="1">
    <citation type="submission" date="2016-11" db="EMBL/GenBank/DDBJ databases">
        <authorList>
            <person name="Varghese N."/>
            <person name="Submissions S."/>
        </authorList>
    </citation>
    <scope>NUCLEOTIDE SEQUENCE [LARGE SCALE GENOMIC DNA]</scope>
    <source>
        <strain evidence="2">UWOS</strain>
    </source>
</reference>
<proteinExistence type="predicted"/>
<dbReference type="InterPro" id="IPR021799">
    <property type="entry name" value="PIN-like_prokaryotic"/>
</dbReference>
<gene>
    <name evidence="1" type="ORF">SAMN05720469_11046</name>
</gene>
<dbReference type="Pfam" id="PF11848">
    <property type="entry name" value="DUF3368"/>
    <property type="match status" value="1"/>
</dbReference>
<dbReference type="AlphaFoldDB" id="A0A1M6TL47"/>
<dbReference type="PANTHER" id="PTHR39550">
    <property type="entry name" value="SLL0658 PROTEIN"/>
    <property type="match status" value="1"/>
</dbReference>
<dbReference type="PANTHER" id="PTHR39550:SF1">
    <property type="entry name" value="SLL0658 PROTEIN"/>
    <property type="match status" value="1"/>
</dbReference>
<dbReference type="RefSeq" id="WP_073303665.1">
    <property type="nucleotide sequence ID" value="NZ_FRAW01000010.1"/>
</dbReference>
<evidence type="ECO:0000313" key="1">
    <source>
        <dbReference type="EMBL" id="SHK57616.1"/>
    </source>
</evidence>
<accession>A0A1M6TL47</accession>
<dbReference type="EMBL" id="FRAW01000010">
    <property type="protein sequence ID" value="SHK57616.1"/>
    <property type="molecule type" value="Genomic_DNA"/>
</dbReference>
<organism evidence="1 2">
    <name type="scientific">Fibrobacter intestinalis</name>
    <dbReference type="NCBI Taxonomy" id="28122"/>
    <lineage>
        <taxon>Bacteria</taxon>
        <taxon>Pseudomonadati</taxon>
        <taxon>Fibrobacterota</taxon>
        <taxon>Fibrobacteria</taxon>
        <taxon>Fibrobacterales</taxon>
        <taxon>Fibrobacteraceae</taxon>
        <taxon>Fibrobacter</taxon>
    </lineage>
</organism>
<evidence type="ECO:0008006" key="3">
    <source>
        <dbReference type="Google" id="ProtNLM"/>
    </source>
</evidence>
<keyword evidence="2" id="KW-1185">Reference proteome</keyword>
<name>A0A1M6TL47_9BACT</name>
<dbReference type="Proteomes" id="UP000184275">
    <property type="component" value="Unassembled WGS sequence"/>
</dbReference>
<sequence length="163" mass="18097">MIVVSDATPIISFLKINRLDILGKLFGEVLLPEAVYEELTSNQDFQDEAEQVKSCEFFKKVSVSNNNAVGMLMRITGLDLGESEAIVYSDENKSDLLIVDEVRARHVATTMKLRITGTIGILIAANENGLLNKEEALACAEILRISKRHISETLLNSFIENLK</sequence>
<protein>
    <recommendedName>
        <fullName evidence="3">PIN domain-containing protein</fullName>
    </recommendedName>
</protein>